<evidence type="ECO:0000313" key="2">
    <source>
        <dbReference type="WBParaSite" id="MhA1_Contig1724.frz3.gene6"/>
    </source>
</evidence>
<protein>
    <submittedName>
        <fullName evidence="2">Uncharacterized protein</fullName>
    </submittedName>
</protein>
<dbReference type="WBParaSite" id="MhA1_Contig1724.frz3.gene6">
    <property type="protein sequence ID" value="MhA1_Contig1724.frz3.gene6"/>
    <property type="gene ID" value="MhA1_Contig1724.frz3.gene6"/>
</dbReference>
<organism evidence="1 2">
    <name type="scientific">Meloidogyne hapla</name>
    <name type="common">Root-knot nematode worm</name>
    <dbReference type="NCBI Taxonomy" id="6305"/>
    <lineage>
        <taxon>Eukaryota</taxon>
        <taxon>Metazoa</taxon>
        <taxon>Ecdysozoa</taxon>
        <taxon>Nematoda</taxon>
        <taxon>Chromadorea</taxon>
        <taxon>Rhabditida</taxon>
        <taxon>Tylenchina</taxon>
        <taxon>Tylenchomorpha</taxon>
        <taxon>Tylenchoidea</taxon>
        <taxon>Meloidogynidae</taxon>
        <taxon>Meloidogyninae</taxon>
        <taxon>Meloidogyne</taxon>
    </lineage>
</organism>
<dbReference type="AlphaFoldDB" id="A0A1I8B9T9"/>
<accession>A0A1I8B9T9</accession>
<sequence length="217" mass="25746">MSMEIKYDENNVLDTWKITLEINAKIEVNKNNLFIYNKCNENPGNQSILNTIDGNNGKNLVIFEKKLEKKFRNDTQSGISICLEQKRNSAYDQKVWFRFPLKIEEANKEECVPKMFWKIDVLEKNHLQNLRKGLSIYVKESDKAELENDKMTVYNEYMPKVYQFVLTIIPIVSKGSYEFYIDKDGITKEKLENKTNNIIVNFMNYKEENPNKKRKLF</sequence>
<evidence type="ECO:0000313" key="1">
    <source>
        <dbReference type="Proteomes" id="UP000095281"/>
    </source>
</evidence>
<dbReference type="Proteomes" id="UP000095281">
    <property type="component" value="Unplaced"/>
</dbReference>
<reference evidence="2" key="1">
    <citation type="submission" date="2016-11" db="UniProtKB">
        <authorList>
            <consortium name="WormBaseParasite"/>
        </authorList>
    </citation>
    <scope>IDENTIFICATION</scope>
</reference>
<proteinExistence type="predicted"/>
<name>A0A1I8B9T9_MELHA</name>
<keyword evidence="1" id="KW-1185">Reference proteome</keyword>